<keyword evidence="6" id="KW-0482">Metalloprotease</keyword>
<feature type="domain" description="FTP" evidence="10">
    <location>
        <begin position="96"/>
        <end position="122"/>
    </location>
</feature>
<evidence type="ECO:0000256" key="2">
    <source>
        <dbReference type="ARBA" id="ARBA00022723"/>
    </source>
</evidence>
<evidence type="ECO:0000259" key="9">
    <source>
        <dbReference type="Pfam" id="PF02868"/>
    </source>
</evidence>
<evidence type="ECO:0000313" key="11">
    <source>
        <dbReference type="EMBL" id="MFC0622641.1"/>
    </source>
</evidence>
<dbReference type="Pfam" id="PF07504">
    <property type="entry name" value="FTP"/>
    <property type="match status" value="1"/>
</dbReference>
<feature type="signal peptide" evidence="7">
    <location>
        <begin position="1"/>
        <end position="38"/>
    </location>
</feature>
<feature type="chain" id="PRO_5046398061" evidence="7">
    <location>
        <begin position="39"/>
        <end position="541"/>
    </location>
</feature>
<dbReference type="RefSeq" id="WP_380043320.1">
    <property type="nucleotide sequence ID" value="NZ_JBHLTC010000001.1"/>
</dbReference>
<dbReference type="EMBL" id="JBHLTC010000001">
    <property type="protein sequence ID" value="MFC0622641.1"/>
    <property type="molecule type" value="Genomic_DNA"/>
</dbReference>
<evidence type="ECO:0000259" key="8">
    <source>
        <dbReference type="Pfam" id="PF01447"/>
    </source>
</evidence>
<protein>
    <submittedName>
        <fullName evidence="11">M4 family metallopeptidase</fullName>
    </submittedName>
</protein>
<dbReference type="PROSITE" id="PS51318">
    <property type="entry name" value="TAT"/>
    <property type="match status" value="1"/>
</dbReference>
<evidence type="ECO:0000256" key="7">
    <source>
        <dbReference type="SAM" id="SignalP"/>
    </source>
</evidence>
<dbReference type="InterPro" id="IPR006311">
    <property type="entry name" value="TAT_signal"/>
</dbReference>
<accession>A0ABV6QF60</accession>
<organism evidence="11 12">
    <name type="scientific">Kribbella deserti</name>
    <dbReference type="NCBI Taxonomy" id="1926257"/>
    <lineage>
        <taxon>Bacteria</taxon>
        <taxon>Bacillati</taxon>
        <taxon>Actinomycetota</taxon>
        <taxon>Actinomycetes</taxon>
        <taxon>Propionibacteriales</taxon>
        <taxon>Kribbellaceae</taxon>
        <taxon>Kribbella</taxon>
    </lineage>
</organism>
<dbReference type="InterPro" id="IPR013856">
    <property type="entry name" value="Peptidase_M4_domain"/>
</dbReference>
<sequence>MRVLSSRNTRRRRAVQLSAVTGLTAALIAGSLASSSFAAEPAAPATPPDATARAIEAADRAVNAGNAKLRKSAQESFTRLGVFEGGQADKQDLFYVSYNKTYQGLPVIGGDAVVSTDAEGNVLTTVAASNATISVGTTPKLAPGQATAAAKKAFTSVTATGKPKLVVLVIGQPRPVLAWEVPVEGKAKHPSHDHGTDSARELVYVDAATGKVAHSAEQTASGTGTGVWNGSGLSFGTTLSGGTYRMTDPARPSLSCIDYSTNAVMTDADNVWGSTSKTNKVSGCVDVMYVAAGEWDLLKNWYGRNGLDGRGNWADAEVGLPDVNAYWNHSSNIGGVVFGRNNQNYWITGTDVVAHEYGHGLDAKTPGGISGYPGQESVADIWGALTEHYLNNPNDKPDYEVGELINLVGNGPIRYMYNPSKVSGHPNCYSTSLPSSVHAAAGPMNHWFYLLAEGTNPTNGQPVSPTCNGTTLTGIGIKEAGRIFYNAMLLKTSGMSYPKWRVATLNAAKNLDPTCAKYNKVKAAWNAVSLGAQPGEPTCTP</sequence>
<reference evidence="11 12" key="1">
    <citation type="submission" date="2024-09" db="EMBL/GenBank/DDBJ databases">
        <authorList>
            <person name="Sun Q."/>
            <person name="Mori K."/>
        </authorList>
    </citation>
    <scope>NUCLEOTIDE SEQUENCE [LARGE SCALE GENOMIC DNA]</scope>
    <source>
        <strain evidence="11 12">CGMCC 1.15906</strain>
    </source>
</reference>
<gene>
    <name evidence="11" type="ORF">ACFFGN_01115</name>
</gene>
<dbReference type="Pfam" id="PF01447">
    <property type="entry name" value="Peptidase_M4"/>
    <property type="match status" value="1"/>
</dbReference>
<keyword evidence="1" id="KW-0645">Protease</keyword>
<keyword evidence="5" id="KW-0862">Zinc</keyword>
<dbReference type="PANTHER" id="PTHR33794:SF1">
    <property type="entry name" value="BACILLOLYSIN"/>
    <property type="match status" value="1"/>
</dbReference>
<feature type="domain" description="Peptidase M4 C-terminal" evidence="9">
    <location>
        <begin position="375"/>
        <end position="529"/>
    </location>
</feature>
<evidence type="ECO:0000256" key="4">
    <source>
        <dbReference type="ARBA" id="ARBA00022801"/>
    </source>
</evidence>
<dbReference type="InterPro" id="IPR011096">
    <property type="entry name" value="FTP_domain"/>
</dbReference>
<dbReference type="Gene3D" id="1.10.390.10">
    <property type="entry name" value="Neutral Protease Domain 2"/>
    <property type="match status" value="1"/>
</dbReference>
<dbReference type="InterPro" id="IPR027268">
    <property type="entry name" value="Peptidase_M4/M1_CTD_sf"/>
</dbReference>
<keyword evidence="2" id="KW-0479">Metal-binding</keyword>
<name>A0ABV6QF60_9ACTN</name>
<dbReference type="Proteomes" id="UP001589890">
    <property type="component" value="Unassembled WGS sequence"/>
</dbReference>
<evidence type="ECO:0000259" key="10">
    <source>
        <dbReference type="Pfam" id="PF07504"/>
    </source>
</evidence>
<comment type="caution">
    <text evidence="11">The sequence shown here is derived from an EMBL/GenBank/DDBJ whole genome shotgun (WGS) entry which is preliminary data.</text>
</comment>
<dbReference type="InterPro" id="IPR050728">
    <property type="entry name" value="Zinc_Metalloprotease_M4"/>
</dbReference>
<dbReference type="CDD" id="cd09597">
    <property type="entry name" value="M4_TLP"/>
    <property type="match status" value="1"/>
</dbReference>
<keyword evidence="12" id="KW-1185">Reference proteome</keyword>
<evidence type="ECO:0000256" key="6">
    <source>
        <dbReference type="ARBA" id="ARBA00023049"/>
    </source>
</evidence>
<evidence type="ECO:0000256" key="5">
    <source>
        <dbReference type="ARBA" id="ARBA00022833"/>
    </source>
</evidence>
<dbReference type="InterPro" id="IPR001570">
    <property type="entry name" value="Peptidase_M4_C_domain"/>
</dbReference>
<keyword evidence="3 7" id="KW-0732">Signal</keyword>
<feature type="domain" description="Peptidase M4" evidence="8">
    <location>
        <begin position="222"/>
        <end position="361"/>
    </location>
</feature>
<dbReference type="PANTHER" id="PTHR33794">
    <property type="entry name" value="BACILLOLYSIN"/>
    <property type="match status" value="1"/>
</dbReference>
<dbReference type="Gene3D" id="3.10.170.10">
    <property type="match status" value="1"/>
</dbReference>
<evidence type="ECO:0000256" key="1">
    <source>
        <dbReference type="ARBA" id="ARBA00022670"/>
    </source>
</evidence>
<dbReference type="SUPFAM" id="SSF55486">
    <property type="entry name" value="Metalloproteases ('zincins'), catalytic domain"/>
    <property type="match status" value="1"/>
</dbReference>
<keyword evidence="4" id="KW-0378">Hydrolase</keyword>
<proteinExistence type="predicted"/>
<evidence type="ECO:0000256" key="3">
    <source>
        <dbReference type="ARBA" id="ARBA00022729"/>
    </source>
</evidence>
<evidence type="ECO:0000313" key="12">
    <source>
        <dbReference type="Proteomes" id="UP001589890"/>
    </source>
</evidence>
<dbReference type="Pfam" id="PF02868">
    <property type="entry name" value="Peptidase_M4_C"/>
    <property type="match status" value="1"/>
</dbReference>